<protein>
    <recommendedName>
        <fullName evidence="4">Outer membrane protein beta-barrel domain-containing protein</fullName>
    </recommendedName>
</protein>
<dbReference type="EMBL" id="FUWX01000005">
    <property type="protein sequence ID" value="SJZ41646.1"/>
    <property type="molecule type" value="Genomic_DNA"/>
</dbReference>
<sequence>MKKGIIALFIAASTCAFSMDGHIRFGAITNGNTYNKESKTFENYAPTMSLEVTQSLLLADVGVGIGYNGKTSGTDIATVPAYGLVKMNIFPIGIKPYLVGKVGKVLYTKDSVSNSNPDGKYFYGAGIGMDILSLQGEVLYSVTKIDGDRRGNDKLEQVSFTLGYKFF</sequence>
<dbReference type="OrthoDB" id="87218at2"/>
<name>A0A1T4KGZ9_9FUSO</name>
<gene>
    <name evidence="2" type="ORF">SAMN02745174_00421</name>
</gene>
<evidence type="ECO:0008006" key="4">
    <source>
        <dbReference type="Google" id="ProtNLM"/>
    </source>
</evidence>
<keyword evidence="3" id="KW-1185">Reference proteome</keyword>
<feature type="signal peptide" evidence="1">
    <location>
        <begin position="1"/>
        <end position="18"/>
    </location>
</feature>
<feature type="chain" id="PRO_5012188230" description="Outer membrane protein beta-barrel domain-containing protein" evidence="1">
    <location>
        <begin position="19"/>
        <end position="167"/>
    </location>
</feature>
<dbReference type="RefSeq" id="WP_078692966.1">
    <property type="nucleotide sequence ID" value="NZ_FUWX01000005.1"/>
</dbReference>
<accession>A0A1T4KGZ9</accession>
<evidence type="ECO:0000313" key="2">
    <source>
        <dbReference type="EMBL" id="SJZ41646.1"/>
    </source>
</evidence>
<dbReference type="AlphaFoldDB" id="A0A1T4KGZ9"/>
<evidence type="ECO:0000256" key="1">
    <source>
        <dbReference type="SAM" id="SignalP"/>
    </source>
</evidence>
<reference evidence="2 3" key="1">
    <citation type="submission" date="2017-02" db="EMBL/GenBank/DDBJ databases">
        <authorList>
            <person name="Peterson S.W."/>
        </authorList>
    </citation>
    <scope>NUCLEOTIDE SEQUENCE [LARGE SCALE GENOMIC DNA]</scope>
    <source>
        <strain evidence="2 3">ATCC 700028</strain>
    </source>
</reference>
<organism evidence="2 3">
    <name type="scientific">Cetobacterium ceti</name>
    <dbReference type="NCBI Taxonomy" id="180163"/>
    <lineage>
        <taxon>Bacteria</taxon>
        <taxon>Fusobacteriati</taxon>
        <taxon>Fusobacteriota</taxon>
        <taxon>Fusobacteriia</taxon>
        <taxon>Fusobacteriales</taxon>
        <taxon>Fusobacteriaceae</taxon>
        <taxon>Cetobacterium</taxon>
    </lineage>
</organism>
<proteinExistence type="predicted"/>
<dbReference type="Proteomes" id="UP000191153">
    <property type="component" value="Unassembled WGS sequence"/>
</dbReference>
<evidence type="ECO:0000313" key="3">
    <source>
        <dbReference type="Proteomes" id="UP000191153"/>
    </source>
</evidence>
<keyword evidence="1" id="KW-0732">Signal</keyword>